<dbReference type="Proteomes" id="UP001501577">
    <property type="component" value="Unassembled WGS sequence"/>
</dbReference>
<protein>
    <submittedName>
        <fullName evidence="1">Uncharacterized protein</fullName>
    </submittedName>
</protein>
<dbReference type="RefSeq" id="WP_068709328.1">
    <property type="nucleotide sequence ID" value="NZ_BAAAXQ010000048.1"/>
</dbReference>
<name>A0ABP6KNN9_9ENTE</name>
<evidence type="ECO:0000313" key="2">
    <source>
        <dbReference type="Proteomes" id="UP001501577"/>
    </source>
</evidence>
<organism evidence="1 2">
    <name type="scientific">Tetragenococcus solitarius</name>
    <dbReference type="NCBI Taxonomy" id="71453"/>
    <lineage>
        <taxon>Bacteria</taxon>
        <taxon>Bacillati</taxon>
        <taxon>Bacillota</taxon>
        <taxon>Bacilli</taxon>
        <taxon>Lactobacillales</taxon>
        <taxon>Enterococcaceae</taxon>
        <taxon>Tetragenococcus</taxon>
    </lineage>
</organism>
<keyword evidence="2" id="KW-1185">Reference proteome</keyword>
<sequence>MKKKQLAKLQQQFQPSFKTTQVKVLHSMEKKVYKRHGFKVEAFIQAEYPDELVIRRLDLDEKAKDKEINVPLDENFAGVIKRIQNGEKELGELFSDNLAQEIAGFWTSSQSQTSLETAQKNEAVHTNDSNAKEVMTFATFKEKIEAYPNFYVEITNDNYEIKEQTKDKPRLLATISSKVKNEYTIESALNRKYKLKLEIIPLIETFAYTPLDAR</sequence>
<accession>A0ABP6KNN9</accession>
<comment type="caution">
    <text evidence="1">The sequence shown here is derived from an EMBL/GenBank/DDBJ whole genome shotgun (WGS) entry which is preliminary data.</text>
</comment>
<reference evidence="2" key="1">
    <citation type="journal article" date="2019" name="Int. J. Syst. Evol. Microbiol.">
        <title>The Global Catalogue of Microorganisms (GCM) 10K type strain sequencing project: providing services to taxonomists for standard genome sequencing and annotation.</title>
        <authorList>
            <consortium name="The Broad Institute Genomics Platform"/>
            <consortium name="The Broad Institute Genome Sequencing Center for Infectious Disease"/>
            <person name="Wu L."/>
            <person name="Ma J."/>
        </authorList>
    </citation>
    <scope>NUCLEOTIDE SEQUENCE [LARGE SCALE GENOMIC DNA]</scope>
    <source>
        <strain evidence="2">JCM 8736</strain>
    </source>
</reference>
<proteinExistence type="predicted"/>
<dbReference type="EMBL" id="BAAAXQ010000048">
    <property type="protein sequence ID" value="GAA3019221.1"/>
    <property type="molecule type" value="Genomic_DNA"/>
</dbReference>
<evidence type="ECO:0000313" key="1">
    <source>
        <dbReference type="EMBL" id="GAA3019221.1"/>
    </source>
</evidence>
<gene>
    <name evidence="1" type="ORF">GCM10019998_14560</name>
</gene>